<evidence type="ECO:0000256" key="3">
    <source>
        <dbReference type="ARBA" id="ARBA00023015"/>
    </source>
</evidence>
<name>F4P422_BATDJ</name>
<organism evidence="7 8">
    <name type="scientific">Batrachochytrium dendrobatidis (strain JAM81 / FGSC 10211)</name>
    <name type="common">Frog chytrid fungus</name>
    <dbReference type="NCBI Taxonomy" id="684364"/>
    <lineage>
        <taxon>Eukaryota</taxon>
        <taxon>Fungi</taxon>
        <taxon>Fungi incertae sedis</taxon>
        <taxon>Chytridiomycota</taxon>
        <taxon>Chytridiomycota incertae sedis</taxon>
        <taxon>Chytridiomycetes</taxon>
        <taxon>Rhizophydiales</taxon>
        <taxon>Rhizophydiales incertae sedis</taxon>
        <taxon>Batrachochytrium</taxon>
    </lineage>
</organism>
<comment type="subcellular location">
    <subcellularLocation>
        <location evidence="1">Nucleus</location>
    </subcellularLocation>
</comment>
<feature type="compositionally biased region" description="Acidic residues" evidence="6">
    <location>
        <begin position="180"/>
        <end position="197"/>
    </location>
</feature>
<keyword evidence="5" id="KW-0539">Nucleus</keyword>
<dbReference type="STRING" id="684364.F4P422"/>
<feature type="compositionally biased region" description="Acidic residues" evidence="6">
    <location>
        <begin position="155"/>
        <end position="165"/>
    </location>
</feature>
<evidence type="ECO:0000256" key="6">
    <source>
        <dbReference type="SAM" id="MobiDB-lite"/>
    </source>
</evidence>
<keyword evidence="8" id="KW-1185">Reference proteome</keyword>
<evidence type="ECO:0000256" key="2">
    <source>
        <dbReference type="ARBA" id="ARBA00022491"/>
    </source>
</evidence>
<reference evidence="7 8" key="1">
    <citation type="submission" date="2009-12" db="EMBL/GenBank/DDBJ databases">
        <title>The draft genome of Batrachochytrium dendrobatidis.</title>
        <authorList>
            <consortium name="US DOE Joint Genome Institute (JGI-PGF)"/>
            <person name="Kuo A."/>
            <person name="Salamov A."/>
            <person name="Schmutz J."/>
            <person name="Lucas S."/>
            <person name="Pitluck S."/>
            <person name="Rosenblum E."/>
            <person name="Stajich J."/>
            <person name="Eisen M."/>
            <person name="Grigoriev I.V."/>
        </authorList>
    </citation>
    <scope>NUCLEOTIDE SEQUENCE [LARGE SCALE GENOMIC DNA]</scope>
    <source>
        <strain evidence="8">JAM81 / FGSC 10211</strain>
    </source>
</reference>
<dbReference type="GO" id="GO:0042826">
    <property type="term" value="F:histone deacetylase binding"/>
    <property type="evidence" value="ECO:0000318"/>
    <property type="project" value="GO_Central"/>
</dbReference>
<feature type="compositionally biased region" description="Polar residues" evidence="6">
    <location>
        <begin position="231"/>
        <end position="243"/>
    </location>
</feature>
<evidence type="ECO:0000256" key="5">
    <source>
        <dbReference type="ARBA" id="ARBA00023242"/>
    </source>
</evidence>
<gene>
    <name evidence="7" type="ORF">BATDEDRAFT_25517</name>
</gene>
<dbReference type="EMBL" id="GL882885">
    <property type="protein sequence ID" value="EGF79961.1"/>
    <property type="molecule type" value="Genomic_DNA"/>
</dbReference>
<dbReference type="GO" id="GO:0070822">
    <property type="term" value="C:Sin3-type complex"/>
    <property type="evidence" value="ECO:0000318"/>
    <property type="project" value="GO_Central"/>
</dbReference>
<dbReference type="OrthoDB" id="2162523at2759"/>
<sequence length="499" mass="55489">MTDINSNVSLPLSVELSHNNSDTMNADSIQNVESKSLILATDCSADAPVVDSSQANPVELDMDIDESQPRAFVESGAYTDQDQFGNADDQEMQDADRQDRTGRSDDHSKDDDKEAANIMDLMHHQQESRFSHAAACAKDLDDDTLQSAFGSDIDDLEENMDDLGNDSDFHTTPQPTVPLADDDYNINDSENDDDVADSEDRAAQARDDDLDGESDDDEEFKASVAGRPNKVNPTGYTNISDASHPTGRSLRLQGKSPIKKIDMIAEIETASADYTRGASTSADEEDLNADILPGLGLDKEDAKKARELMQIARQDARKAQELTEDSFEKLYDLKMEELQLEISLITSGKHPECMQQLAEIETRKELRLRETADRLGYKISNCEAAYEAATAILARYSHCFLVPFFASKATTIHNRKRQRHADYSNGNVREDFEERVPTWARVVLRNRNNNQSSKPPGEIPAQVFLPNPCIGLDENEIEQDVLAMNSAIRGFLDVDNNQE</sequence>
<keyword evidence="3" id="KW-0805">Transcription regulation</keyword>
<accession>F4P422</accession>
<dbReference type="InParanoid" id="F4P422"/>
<keyword evidence="2" id="KW-0678">Repressor</keyword>
<dbReference type="InterPro" id="IPR013907">
    <property type="entry name" value="Sds3"/>
</dbReference>
<dbReference type="GeneID" id="18238808"/>
<keyword evidence="4" id="KW-0804">Transcription</keyword>
<dbReference type="Proteomes" id="UP000007241">
    <property type="component" value="Unassembled WGS sequence"/>
</dbReference>
<feature type="compositionally biased region" description="Acidic residues" evidence="6">
    <location>
        <begin position="208"/>
        <end position="219"/>
    </location>
</feature>
<dbReference type="Pfam" id="PF08598">
    <property type="entry name" value="Sds3"/>
    <property type="match status" value="1"/>
</dbReference>
<dbReference type="HOGENOM" id="CLU_546247_0_0_1"/>
<evidence type="ECO:0000313" key="8">
    <source>
        <dbReference type="Proteomes" id="UP000007241"/>
    </source>
</evidence>
<feature type="compositionally biased region" description="Basic and acidic residues" evidence="6">
    <location>
        <begin position="94"/>
        <end position="111"/>
    </location>
</feature>
<evidence type="ECO:0000256" key="4">
    <source>
        <dbReference type="ARBA" id="ARBA00023163"/>
    </source>
</evidence>
<proteinExistence type="predicted"/>
<protein>
    <submittedName>
        <fullName evidence="7">Uncharacterized protein</fullName>
    </submittedName>
</protein>
<evidence type="ECO:0000256" key="1">
    <source>
        <dbReference type="ARBA" id="ARBA00004123"/>
    </source>
</evidence>
<dbReference type="AlphaFoldDB" id="F4P422"/>
<dbReference type="PANTHER" id="PTHR21964">
    <property type="entry name" value="BREAST CANCER METASTASIS-SUPPRESSOR 1"/>
    <property type="match status" value="1"/>
</dbReference>
<evidence type="ECO:0000313" key="7">
    <source>
        <dbReference type="EMBL" id="EGF79961.1"/>
    </source>
</evidence>
<feature type="compositionally biased region" description="Basic and acidic residues" evidence="6">
    <location>
        <begin position="198"/>
        <end position="207"/>
    </location>
</feature>
<dbReference type="RefSeq" id="XP_006679471.1">
    <property type="nucleotide sequence ID" value="XM_006679408.1"/>
</dbReference>
<dbReference type="GO" id="GO:0000122">
    <property type="term" value="P:negative regulation of transcription by RNA polymerase II"/>
    <property type="evidence" value="ECO:0000318"/>
    <property type="project" value="GO_Central"/>
</dbReference>
<feature type="region of interest" description="Disordered" evidence="6">
    <location>
        <begin position="77"/>
        <end position="111"/>
    </location>
</feature>
<feature type="region of interest" description="Disordered" evidence="6">
    <location>
        <begin position="155"/>
        <end position="255"/>
    </location>
</feature>